<reference evidence="2 3" key="1">
    <citation type="journal article" date="2019" name="Int. J. Syst. Evol. Microbiol.">
        <title>The Global Catalogue of Microorganisms (GCM) 10K type strain sequencing project: providing services to taxonomists for standard genome sequencing and annotation.</title>
        <authorList>
            <consortium name="The Broad Institute Genomics Platform"/>
            <consortium name="The Broad Institute Genome Sequencing Center for Infectious Disease"/>
            <person name="Wu L."/>
            <person name="Ma J."/>
        </authorList>
    </citation>
    <scope>NUCLEOTIDE SEQUENCE [LARGE SCALE GENOMIC DNA]</scope>
    <source>
        <strain evidence="2 3">JCM 13004</strain>
    </source>
</reference>
<evidence type="ECO:0000313" key="2">
    <source>
        <dbReference type="EMBL" id="GAA1246964.1"/>
    </source>
</evidence>
<evidence type="ECO:0008006" key="4">
    <source>
        <dbReference type="Google" id="ProtNLM"/>
    </source>
</evidence>
<proteinExistence type="predicted"/>
<comment type="caution">
    <text evidence="2">The sequence shown here is derived from an EMBL/GenBank/DDBJ whole genome shotgun (WGS) entry which is preliminary data.</text>
</comment>
<name>A0ABN1WGJ7_9ACTN</name>
<evidence type="ECO:0000256" key="1">
    <source>
        <dbReference type="SAM" id="SignalP"/>
    </source>
</evidence>
<organism evidence="2 3">
    <name type="scientific">Kitasatospora nipponensis</name>
    <dbReference type="NCBI Taxonomy" id="258049"/>
    <lineage>
        <taxon>Bacteria</taxon>
        <taxon>Bacillati</taxon>
        <taxon>Actinomycetota</taxon>
        <taxon>Actinomycetes</taxon>
        <taxon>Kitasatosporales</taxon>
        <taxon>Streptomycetaceae</taxon>
        <taxon>Kitasatospora</taxon>
    </lineage>
</organism>
<feature type="chain" id="PRO_5047355598" description="Small secreted domain DUF320" evidence="1">
    <location>
        <begin position="18"/>
        <end position="55"/>
    </location>
</feature>
<keyword evidence="3" id="KW-1185">Reference proteome</keyword>
<sequence>MLLAAGTTLCASGPAVANVPLHNTVGTATGLAGQVTAPVAGLLNGLQVGQLLARL</sequence>
<protein>
    <recommendedName>
        <fullName evidence="4">Small secreted domain DUF320</fullName>
    </recommendedName>
</protein>
<keyword evidence="1" id="KW-0732">Signal</keyword>
<accession>A0ABN1WGJ7</accession>
<dbReference type="EMBL" id="BAAALF010000077">
    <property type="protein sequence ID" value="GAA1246964.1"/>
    <property type="molecule type" value="Genomic_DNA"/>
</dbReference>
<gene>
    <name evidence="2" type="ORF">GCM10009665_42440</name>
</gene>
<feature type="signal peptide" evidence="1">
    <location>
        <begin position="1"/>
        <end position="17"/>
    </location>
</feature>
<dbReference type="Proteomes" id="UP001500037">
    <property type="component" value="Unassembled WGS sequence"/>
</dbReference>
<evidence type="ECO:0000313" key="3">
    <source>
        <dbReference type="Proteomes" id="UP001500037"/>
    </source>
</evidence>